<gene>
    <name evidence="1" type="ORF">Pmar_PMAR008363</name>
</gene>
<dbReference type="AlphaFoldDB" id="C5KM99"/>
<protein>
    <submittedName>
        <fullName evidence="1">Uncharacterized protein</fullName>
    </submittedName>
</protein>
<proteinExistence type="predicted"/>
<reference evidence="1 2" key="1">
    <citation type="submission" date="2008-07" db="EMBL/GenBank/DDBJ databases">
        <authorList>
            <person name="El-Sayed N."/>
            <person name="Caler E."/>
            <person name="Inman J."/>
            <person name="Amedeo P."/>
            <person name="Hass B."/>
            <person name="Wortman J."/>
        </authorList>
    </citation>
    <scope>NUCLEOTIDE SEQUENCE [LARGE SCALE GENOMIC DNA]</scope>
    <source>
        <strain evidence="2">ATCC 50983 / TXsc</strain>
    </source>
</reference>
<accession>C5KM99</accession>
<dbReference type="RefSeq" id="XP_002782601.1">
    <property type="nucleotide sequence ID" value="XM_002782555.1"/>
</dbReference>
<evidence type="ECO:0000313" key="2">
    <source>
        <dbReference type="Proteomes" id="UP000007800"/>
    </source>
</evidence>
<name>C5KM99_PERM5</name>
<evidence type="ECO:0000313" key="1">
    <source>
        <dbReference type="EMBL" id="EER14396.1"/>
    </source>
</evidence>
<dbReference type="GeneID" id="9044760"/>
<keyword evidence="2" id="KW-1185">Reference proteome</keyword>
<dbReference type="InParanoid" id="C5KM99"/>
<organism evidence="2">
    <name type="scientific">Perkinsus marinus (strain ATCC 50983 / TXsc)</name>
    <dbReference type="NCBI Taxonomy" id="423536"/>
    <lineage>
        <taxon>Eukaryota</taxon>
        <taxon>Sar</taxon>
        <taxon>Alveolata</taxon>
        <taxon>Perkinsozoa</taxon>
        <taxon>Perkinsea</taxon>
        <taxon>Perkinsida</taxon>
        <taxon>Perkinsidae</taxon>
        <taxon>Perkinsus</taxon>
    </lineage>
</organism>
<feature type="non-terminal residue" evidence="1">
    <location>
        <position position="1"/>
    </location>
</feature>
<dbReference type="Proteomes" id="UP000007800">
    <property type="component" value="Unassembled WGS sequence"/>
</dbReference>
<sequence length="95" mass="9612">YNPPTPAESHVQSKGVQGYYCATGSSTAANTPDMSSTSSRVTPLAAGANSNMMAPPTVAPSISSIPEFGTSIGGLRQQQQQQAMAMHQAAAVAAS</sequence>
<feature type="non-terminal residue" evidence="1">
    <location>
        <position position="95"/>
    </location>
</feature>
<dbReference type="EMBL" id="GG674279">
    <property type="protein sequence ID" value="EER14396.1"/>
    <property type="molecule type" value="Genomic_DNA"/>
</dbReference>